<gene>
    <name evidence="4" type="ORF">SLEP1_g40182</name>
</gene>
<dbReference type="PANTHER" id="PTHR34962:SF3">
    <property type="entry name" value="ABC SUBFAMILY C PROTEIN"/>
    <property type="match status" value="1"/>
</dbReference>
<protein>
    <submittedName>
        <fullName evidence="4">Uncharacterized protein</fullName>
    </submittedName>
</protein>
<feature type="region of interest" description="Disordered" evidence="2">
    <location>
        <begin position="299"/>
        <end position="318"/>
    </location>
</feature>
<feature type="compositionally biased region" description="Basic and acidic residues" evidence="2">
    <location>
        <begin position="417"/>
        <end position="426"/>
    </location>
</feature>
<dbReference type="AlphaFoldDB" id="A0AAV5L3G9"/>
<evidence type="ECO:0000313" key="5">
    <source>
        <dbReference type="Proteomes" id="UP001054252"/>
    </source>
</evidence>
<keyword evidence="5" id="KW-1185">Reference proteome</keyword>
<feature type="compositionally biased region" description="Basic and acidic residues" evidence="2">
    <location>
        <begin position="361"/>
        <end position="372"/>
    </location>
</feature>
<evidence type="ECO:0000256" key="1">
    <source>
        <dbReference type="SAM" id="Coils"/>
    </source>
</evidence>
<name>A0AAV5L3G9_9ROSI</name>
<keyword evidence="3" id="KW-0472">Membrane</keyword>
<feature type="compositionally biased region" description="Polar residues" evidence="2">
    <location>
        <begin position="380"/>
        <end position="394"/>
    </location>
</feature>
<keyword evidence="3" id="KW-1133">Transmembrane helix</keyword>
<feature type="compositionally biased region" description="Basic and acidic residues" evidence="2">
    <location>
        <begin position="436"/>
        <end position="454"/>
    </location>
</feature>
<feature type="transmembrane region" description="Helical" evidence="3">
    <location>
        <begin position="124"/>
        <end position="143"/>
    </location>
</feature>
<dbReference type="EMBL" id="BPVZ01000091">
    <property type="protein sequence ID" value="GKV31496.1"/>
    <property type="molecule type" value="Genomic_DNA"/>
</dbReference>
<keyword evidence="3" id="KW-0812">Transmembrane</keyword>
<keyword evidence="1" id="KW-0175">Coiled coil</keyword>
<evidence type="ECO:0000256" key="3">
    <source>
        <dbReference type="SAM" id="Phobius"/>
    </source>
</evidence>
<organism evidence="4 5">
    <name type="scientific">Rubroshorea leprosula</name>
    <dbReference type="NCBI Taxonomy" id="152421"/>
    <lineage>
        <taxon>Eukaryota</taxon>
        <taxon>Viridiplantae</taxon>
        <taxon>Streptophyta</taxon>
        <taxon>Embryophyta</taxon>
        <taxon>Tracheophyta</taxon>
        <taxon>Spermatophyta</taxon>
        <taxon>Magnoliopsida</taxon>
        <taxon>eudicotyledons</taxon>
        <taxon>Gunneridae</taxon>
        <taxon>Pentapetalae</taxon>
        <taxon>rosids</taxon>
        <taxon>malvids</taxon>
        <taxon>Malvales</taxon>
        <taxon>Dipterocarpaceae</taxon>
        <taxon>Rubroshorea</taxon>
    </lineage>
</organism>
<evidence type="ECO:0000256" key="2">
    <source>
        <dbReference type="SAM" id="MobiDB-lite"/>
    </source>
</evidence>
<dbReference type="PANTHER" id="PTHR34962">
    <property type="entry name" value="EMBRYO DEFECTIVE 1703-RELATED"/>
    <property type="match status" value="1"/>
</dbReference>
<dbReference type="Proteomes" id="UP001054252">
    <property type="component" value="Unassembled WGS sequence"/>
</dbReference>
<proteinExistence type="predicted"/>
<comment type="caution">
    <text evidence="4">The sequence shown here is derived from an EMBL/GenBank/DDBJ whole genome shotgun (WGS) entry which is preliminary data.</text>
</comment>
<reference evidence="4 5" key="1">
    <citation type="journal article" date="2021" name="Commun. Biol.">
        <title>The genome of Shorea leprosula (Dipterocarpaceae) highlights the ecological relevance of drought in aseasonal tropical rainforests.</title>
        <authorList>
            <person name="Ng K.K.S."/>
            <person name="Kobayashi M.J."/>
            <person name="Fawcett J.A."/>
            <person name="Hatakeyama M."/>
            <person name="Paape T."/>
            <person name="Ng C.H."/>
            <person name="Ang C.C."/>
            <person name="Tnah L.H."/>
            <person name="Lee C.T."/>
            <person name="Nishiyama T."/>
            <person name="Sese J."/>
            <person name="O'Brien M.J."/>
            <person name="Copetti D."/>
            <person name="Mohd Noor M.I."/>
            <person name="Ong R.C."/>
            <person name="Putra M."/>
            <person name="Sireger I.Z."/>
            <person name="Indrioko S."/>
            <person name="Kosugi Y."/>
            <person name="Izuno A."/>
            <person name="Isagi Y."/>
            <person name="Lee S.L."/>
            <person name="Shimizu K.K."/>
        </authorList>
    </citation>
    <scope>NUCLEOTIDE SEQUENCE [LARGE SCALE GENOMIC DNA]</scope>
    <source>
        <strain evidence="4">214</strain>
    </source>
</reference>
<evidence type="ECO:0000313" key="4">
    <source>
        <dbReference type="EMBL" id="GKV31496.1"/>
    </source>
</evidence>
<feature type="region of interest" description="Disordered" evidence="2">
    <location>
        <begin position="48"/>
        <end position="81"/>
    </location>
</feature>
<accession>A0AAV5L3G9</accession>
<feature type="coiled-coil region" evidence="1">
    <location>
        <begin position="190"/>
        <end position="258"/>
    </location>
</feature>
<sequence>MADAPCATVGLPPKCSVSPLLLPRASAKFPSKLTKRKNFLRPKILRTLTKPFPSSPTNPLTPVVSPERKPEDATDSEPVSDQIPGEIVEEANEVEEFQVSEISAVAGENNGSFGMFSAKSVLKFGFYFIGVFILQTIFAALLMGNANTEQKDSDLGSSERNKRRGKYVLDKNGKFGSNSSNVIYLDEPELEGKIEEIRAMAREAREARKAEQKELKGSNEEGDIVDEALNFKERAGIQREIDARLDRLEKRLNSKREKLPGSYLSSLDRLNNGEDAETEEMNTRLMVKKKFKFKDPDMNSGNNVKGFPGSEDGKMSKCRKSGSIARITSGTVEVDWIKEEAGQGKAGAKAASENLSSLQSDGDKTEKREKKTGAAANRFGTVQESSQGSSSTKGMDSRKLSDLGIQNPKDFTQENLDAGKKSDKHTLRVTNGHAKQQREVGKKPPAKKFEDRPSDNKKDLWWLNLRYVFAILMRGVLDGEETKGLYTLRSTSQVQDESKSPLTVAFEDRGDADNFRYLLESFFEDLGDFTADVVPLSVKELHEVVGVHPKNVIVVKKGQLKLYAGQPIAEVENALYTLVAENQGTA</sequence>
<feature type="region of interest" description="Disordered" evidence="2">
    <location>
        <begin position="345"/>
        <end position="454"/>
    </location>
</feature>